<accession>A0A9W7G8M3</accession>
<dbReference type="OrthoDB" id="10609035at2759"/>
<keyword evidence="2" id="KW-0812">Transmembrane</keyword>
<feature type="transmembrane region" description="Helical" evidence="2">
    <location>
        <begin position="37"/>
        <end position="57"/>
    </location>
</feature>
<evidence type="ECO:0000256" key="1">
    <source>
        <dbReference type="SAM" id="MobiDB-lite"/>
    </source>
</evidence>
<feature type="region of interest" description="Disordered" evidence="1">
    <location>
        <begin position="104"/>
        <end position="131"/>
    </location>
</feature>
<organism evidence="3 4">
    <name type="scientific">Triparma columacea</name>
    <dbReference type="NCBI Taxonomy" id="722753"/>
    <lineage>
        <taxon>Eukaryota</taxon>
        <taxon>Sar</taxon>
        <taxon>Stramenopiles</taxon>
        <taxon>Ochrophyta</taxon>
        <taxon>Bolidophyceae</taxon>
        <taxon>Parmales</taxon>
        <taxon>Triparmaceae</taxon>
        <taxon>Triparma</taxon>
    </lineage>
</organism>
<dbReference type="AlphaFoldDB" id="A0A9W7G8M3"/>
<comment type="caution">
    <text evidence="3">The sequence shown here is derived from an EMBL/GenBank/DDBJ whole genome shotgun (WGS) entry which is preliminary data.</text>
</comment>
<feature type="region of interest" description="Disordered" evidence="1">
    <location>
        <begin position="1"/>
        <end position="28"/>
    </location>
</feature>
<protein>
    <submittedName>
        <fullName evidence="3">Uncharacterized protein</fullName>
    </submittedName>
</protein>
<feature type="compositionally biased region" description="Acidic residues" evidence="1">
    <location>
        <begin position="116"/>
        <end position="131"/>
    </location>
</feature>
<keyword evidence="4" id="KW-1185">Reference proteome</keyword>
<evidence type="ECO:0000313" key="4">
    <source>
        <dbReference type="Proteomes" id="UP001165065"/>
    </source>
</evidence>
<gene>
    <name evidence="3" type="ORF">TrCOL_g10459</name>
</gene>
<feature type="compositionally biased region" description="Basic and acidic residues" evidence="1">
    <location>
        <begin position="10"/>
        <end position="28"/>
    </location>
</feature>
<name>A0A9W7G8M3_9STRA</name>
<keyword evidence="2" id="KW-0472">Membrane</keyword>
<keyword evidence="2" id="KW-1133">Transmembrane helix</keyword>
<dbReference type="EMBL" id="BRYA01000107">
    <property type="protein sequence ID" value="GMI39655.1"/>
    <property type="molecule type" value="Genomic_DNA"/>
</dbReference>
<proteinExistence type="predicted"/>
<evidence type="ECO:0000313" key="3">
    <source>
        <dbReference type="EMBL" id="GMI39655.1"/>
    </source>
</evidence>
<reference evidence="4" key="1">
    <citation type="journal article" date="2023" name="Commun. Biol.">
        <title>Genome analysis of Parmales, the sister group of diatoms, reveals the evolutionary specialization of diatoms from phago-mixotrophs to photoautotrophs.</title>
        <authorList>
            <person name="Ban H."/>
            <person name="Sato S."/>
            <person name="Yoshikawa S."/>
            <person name="Yamada K."/>
            <person name="Nakamura Y."/>
            <person name="Ichinomiya M."/>
            <person name="Sato N."/>
            <person name="Blanc-Mathieu R."/>
            <person name="Endo H."/>
            <person name="Kuwata A."/>
            <person name="Ogata H."/>
        </authorList>
    </citation>
    <scope>NUCLEOTIDE SEQUENCE [LARGE SCALE GENOMIC DNA]</scope>
</reference>
<evidence type="ECO:0000256" key="2">
    <source>
        <dbReference type="SAM" id="Phobius"/>
    </source>
</evidence>
<dbReference type="Proteomes" id="UP001165065">
    <property type="component" value="Unassembled WGS sequence"/>
</dbReference>
<sequence length="131" mass="14632">MAKGKGGQSQKKDKETKEQRKARLQAEKQSIEQCTKLLPYAGIFLLILTLLFCLYVNSVPPTLPSISPDPPQQHTTINLADYSLEELRDMAKKSGDDRFLEQVEKYAVQSGREGGEDGDETGEEEGETEEL</sequence>